<organism evidence="8 9">
    <name type="scientific">Azorhizobium caulinodans (strain ATCC 43989 / DSM 5975 / JCM 20966 / LMG 6465 / NBRC 14845 / NCIMB 13405 / ORS 571)</name>
    <dbReference type="NCBI Taxonomy" id="438753"/>
    <lineage>
        <taxon>Bacteria</taxon>
        <taxon>Pseudomonadati</taxon>
        <taxon>Pseudomonadota</taxon>
        <taxon>Alphaproteobacteria</taxon>
        <taxon>Hyphomicrobiales</taxon>
        <taxon>Xanthobacteraceae</taxon>
        <taxon>Azorhizobium</taxon>
    </lineage>
</organism>
<evidence type="ECO:0000313" key="9">
    <source>
        <dbReference type="Proteomes" id="UP000000270"/>
    </source>
</evidence>
<proteinExistence type="predicted"/>
<dbReference type="RefSeq" id="WP_012168789.1">
    <property type="nucleotide sequence ID" value="NC_009937.1"/>
</dbReference>
<reference evidence="9" key="2">
    <citation type="submission" date="2007-04" db="EMBL/GenBank/DDBJ databases">
        <title>Complete genome sequence of the nitrogen-fixing bacterium Azorhizobium caulinodans ORS571.</title>
        <authorList>
            <person name="Lee K.B."/>
            <person name="Backer P.D."/>
            <person name="Aono T."/>
            <person name="Liu C.T."/>
            <person name="Suzuki S."/>
            <person name="Suzuki T."/>
            <person name="Kaneko T."/>
            <person name="Yamada M."/>
            <person name="Tabata S."/>
            <person name="Kupfer D.M."/>
            <person name="Najar F.Z."/>
            <person name="Wiley G.B."/>
            <person name="Roe B."/>
            <person name="Binnewies T."/>
            <person name="Ussery D."/>
            <person name="Vereecke D."/>
            <person name="Gevers D."/>
            <person name="Holsters M."/>
            <person name="Oyaizu H."/>
        </authorList>
    </citation>
    <scope>NUCLEOTIDE SEQUENCE [LARGE SCALE GENOMIC DNA]</scope>
    <source>
        <strain evidence="9">ATCC 43989 / DSM 5975 / JCM 20966 / LMG 6465 / NBRC 14845 / NCIMB 13405 / ORS 571</strain>
    </source>
</reference>
<reference evidence="8 9" key="5">
    <citation type="journal article" date="2010" name="Appl. Environ. Microbiol.">
        <title>phrR-like gene praR of Azorhizobium caulinodans ORS571 is essential for symbiosis with Sesbania rostrata and is involved in expression of reb genes.</title>
        <authorList>
            <person name="Akiba N."/>
            <person name="Aono T."/>
            <person name="Toyazaki H."/>
            <person name="Sato S."/>
            <person name="Oyaizu H."/>
        </authorList>
    </citation>
    <scope>NUCLEOTIDE SEQUENCE [LARGE SCALE GENOMIC DNA]</scope>
    <source>
        <strain evidence="9">ATCC 43989 / DSM 5975 / JCM 20966 / LMG 6465 / NBRC 14845 / NCIMB 13405 / ORS 571</strain>
    </source>
</reference>
<accession>A8IJ69</accession>
<evidence type="ECO:0000256" key="2">
    <source>
        <dbReference type="ARBA" id="ARBA00022692"/>
    </source>
</evidence>
<name>A8IJ69_AZOC5</name>
<gene>
    <name evidence="8" type="primary">hemY</name>
    <name evidence="8" type="ordered locus">AZC_0258</name>
</gene>
<dbReference type="InterPro" id="IPR016982">
    <property type="entry name" value="Mms48"/>
</dbReference>
<feature type="transmembrane region" description="Helical" evidence="6">
    <location>
        <begin position="45"/>
        <end position="66"/>
    </location>
</feature>
<dbReference type="HOGENOM" id="CLU_028454_0_0_5"/>
<keyword evidence="9" id="KW-1185">Reference proteome</keyword>
<dbReference type="AlphaFoldDB" id="A8IJ69"/>
<protein>
    <submittedName>
        <fullName evidence="8">Putative HemY protein</fullName>
    </submittedName>
</protein>
<feature type="domain" description="HemY N-terminal" evidence="7">
    <location>
        <begin position="26"/>
        <end position="132"/>
    </location>
</feature>
<feature type="compositionally biased region" description="Pro residues" evidence="5">
    <location>
        <begin position="498"/>
        <end position="516"/>
    </location>
</feature>
<reference evidence="8 9" key="4">
    <citation type="journal article" date="2009" name="Appl. Environ. Microbiol.">
        <title>Comparative genome-wide transcriptional profiling of Azorhizobium caulinodans ORS571 grown under free-living and symbiotic conditions.</title>
        <authorList>
            <person name="Tsukada S."/>
            <person name="Aono T."/>
            <person name="Akiba N."/>
            <person name="Lee KB."/>
            <person name="Liu CT."/>
            <person name="Toyazaki H."/>
            <person name="Oyaizu H."/>
        </authorList>
    </citation>
    <scope>NUCLEOTIDE SEQUENCE [LARGE SCALE GENOMIC DNA]</scope>
    <source>
        <strain evidence="9">ATCC 43989 / DSM 5975 / JCM 20966 / LMG 6465 / NBRC 14845 / NCIMB 13405 / ORS 571</strain>
    </source>
</reference>
<evidence type="ECO:0000259" key="7">
    <source>
        <dbReference type="Pfam" id="PF07219"/>
    </source>
</evidence>
<evidence type="ECO:0000256" key="5">
    <source>
        <dbReference type="SAM" id="MobiDB-lite"/>
    </source>
</evidence>
<comment type="subcellular location">
    <subcellularLocation>
        <location evidence="1">Membrane</location>
    </subcellularLocation>
</comment>
<reference evidence="8 9" key="6">
    <citation type="journal article" date="2011" name="Appl. Environ. Microbiol.">
        <title>Involvement of the azorhizobial chromosome partition gene (parA) in the onset of bacteroid differentiation during Sesbania rostrata stem nodule development.</title>
        <authorList>
            <person name="Liu CT."/>
            <person name="Lee KB."/>
            <person name="Wang YS."/>
            <person name="Peng MH."/>
            <person name="Lee KT."/>
            <person name="Suzuki S."/>
            <person name="Suzuki T."/>
            <person name="Oyaizu H."/>
        </authorList>
    </citation>
    <scope>NUCLEOTIDE SEQUENCE [LARGE SCALE GENOMIC DNA]</scope>
    <source>
        <strain evidence="9">ATCC 43989 / DSM 5975 / JCM 20966 / LMG 6465 / NBRC 14845 / NCIMB 13405 / ORS 571</strain>
    </source>
</reference>
<reference evidence="8 9" key="1">
    <citation type="journal article" date="2007" name="Appl. Environ. Microbiol.">
        <title>Rhizobial factors required for stem nodule maturation and maintenance in Sesbania rostrata-Azorhizobium caulinodans ORS571 symbiosis.</title>
        <authorList>
            <person name="Suzuki S."/>
            <person name="Aono T."/>
            <person name="Lee KB."/>
            <person name="Suzuki T."/>
            <person name="Liu CT."/>
            <person name="Miwa H."/>
            <person name="Wakao S."/>
            <person name="Iki T."/>
            <person name="Oyaizu H."/>
        </authorList>
    </citation>
    <scope>NUCLEOTIDE SEQUENCE [LARGE SCALE GENOMIC DNA]</scope>
    <source>
        <strain evidence="9">ATCC 43989 / DSM 5975 / JCM 20966 / LMG 6465 / NBRC 14845 / NCIMB 13405 / ORS 571</strain>
    </source>
</reference>
<evidence type="ECO:0000256" key="1">
    <source>
        <dbReference type="ARBA" id="ARBA00004370"/>
    </source>
</evidence>
<dbReference type="eggNOG" id="COG3898">
    <property type="taxonomic scope" value="Bacteria"/>
</dbReference>
<evidence type="ECO:0000256" key="6">
    <source>
        <dbReference type="SAM" id="Phobius"/>
    </source>
</evidence>
<feature type="region of interest" description="Disordered" evidence="5">
    <location>
        <begin position="481"/>
        <end position="532"/>
    </location>
</feature>
<dbReference type="Pfam" id="PF07219">
    <property type="entry name" value="HemY_N"/>
    <property type="match status" value="1"/>
</dbReference>
<dbReference type="SUPFAM" id="SSF48452">
    <property type="entry name" value="TPR-like"/>
    <property type="match status" value="2"/>
</dbReference>
<sequence length="532" mass="57437">MIRLVLFLIVLAAIAFGASWLADRPGEMLVVWQGWRIETTVPVALAALAAFSVALLIVWHLGALLLRSPRMIATFSRRRRREKGWAAVSRGLVAIGSGDLDAARRARAEALRYLPKEPLTQLLAAQSAQATGHQDDALRTFRTMLDTPDTRLLGLRGLHMEARRSGDIAAARMLAEEAANQSPALTWAADAVIEARCGEGDYAGAREVLEKQMAHRGIDKLQYRRRRAVLLAAEALALEQTDPPVARERAVEAVRLAPTLVPAAAVAGRLLGANGELRKATKIVETAYASTPHPELAQVAAHLRPGDAALDRLKRIRTLAAKAPDHAESLIALAHATIDANEFAEARALLQRLSAEPTQRVCLLMAELEASEHEDVGKAREWAARALRAPRDPAWIADGRVFDAWAPVSPVTGKLDAFVWAVPPGVSATPVLEHEAERVRLAIAAIREKEEARRELARAAELEKLAASEAVAEADAKRRMAETEAAAAELKTPEKPDAPPVIALPPLPDDPGPTGEPDPVAAAPVRKRMFGL</sequence>
<dbReference type="PIRSF" id="PIRSF031802">
    <property type="entry name" value="UCP031802"/>
    <property type="match status" value="1"/>
</dbReference>
<dbReference type="STRING" id="438753.AZC_0258"/>
<dbReference type="Proteomes" id="UP000000270">
    <property type="component" value="Chromosome"/>
</dbReference>
<keyword evidence="2 6" id="KW-0812">Transmembrane</keyword>
<reference evidence="8 9" key="3">
    <citation type="journal article" date="2008" name="BMC Genomics">
        <title>The genome of the versatile nitrogen fixer Azorhizobium caulinodans ORS571.</title>
        <authorList>
            <person name="Lee KB."/>
            <person name="Backer P.D."/>
            <person name="Aono T."/>
            <person name="Liu CT."/>
            <person name="Suzuki S."/>
            <person name="Suzuki T."/>
            <person name="Kaneko T."/>
            <person name="Yamada M."/>
            <person name="Tabata S."/>
            <person name="Kupfer D.M."/>
            <person name="Najar F.Z."/>
            <person name="Wiley G.B."/>
            <person name="Roe B."/>
            <person name="Binnewies T.T."/>
            <person name="Ussery D.W."/>
            <person name="D'Haeze W."/>
            <person name="Herder J.D."/>
            <person name="Gevers D."/>
            <person name="Vereecke D."/>
            <person name="Holsters M."/>
            <person name="Oyaizu H."/>
        </authorList>
    </citation>
    <scope>NUCLEOTIDE SEQUENCE [LARGE SCALE GENOMIC DNA]</scope>
    <source>
        <strain evidence="9">ATCC 43989 / DSM 5975 / JCM 20966 / LMG 6465 / NBRC 14845 / NCIMB 13405 / ORS 571</strain>
    </source>
</reference>
<evidence type="ECO:0000313" key="8">
    <source>
        <dbReference type="EMBL" id="BAF86256.1"/>
    </source>
</evidence>
<evidence type="ECO:0000256" key="4">
    <source>
        <dbReference type="ARBA" id="ARBA00023136"/>
    </source>
</evidence>
<dbReference type="EMBL" id="AP009384">
    <property type="protein sequence ID" value="BAF86256.1"/>
    <property type="molecule type" value="Genomic_DNA"/>
</dbReference>
<keyword evidence="3 6" id="KW-1133">Transmembrane helix</keyword>
<keyword evidence="4 6" id="KW-0472">Membrane</keyword>
<dbReference type="InterPro" id="IPR011990">
    <property type="entry name" value="TPR-like_helical_dom_sf"/>
</dbReference>
<dbReference type="Gene3D" id="1.25.40.10">
    <property type="entry name" value="Tetratricopeptide repeat domain"/>
    <property type="match status" value="2"/>
</dbReference>
<evidence type="ECO:0000256" key="3">
    <source>
        <dbReference type="ARBA" id="ARBA00022989"/>
    </source>
</evidence>
<dbReference type="InterPro" id="IPR010817">
    <property type="entry name" value="HemY_N"/>
</dbReference>
<dbReference type="KEGG" id="azc:AZC_0258"/>
<dbReference type="GO" id="GO:0016020">
    <property type="term" value="C:membrane"/>
    <property type="evidence" value="ECO:0007669"/>
    <property type="project" value="UniProtKB-SubCell"/>
</dbReference>